<dbReference type="GO" id="GO:0005524">
    <property type="term" value="F:ATP binding"/>
    <property type="evidence" value="ECO:0007669"/>
    <property type="project" value="InterPro"/>
</dbReference>
<comment type="caution">
    <text evidence="3">The sequence shown here is derived from an EMBL/GenBank/DDBJ whole genome shotgun (WGS) entry which is preliminary data.</text>
</comment>
<feature type="compositionally biased region" description="Polar residues" evidence="1">
    <location>
        <begin position="1"/>
        <end position="10"/>
    </location>
</feature>
<dbReference type="InterPro" id="IPR050742">
    <property type="entry name" value="Helicase_Restrict-Modif_Enz"/>
</dbReference>
<dbReference type="InterPro" id="IPR014001">
    <property type="entry name" value="Helicase_ATP-bd"/>
</dbReference>
<dbReference type="GO" id="GO:0016787">
    <property type="term" value="F:hydrolase activity"/>
    <property type="evidence" value="ECO:0007669"/>
    <property type="project" value="InterPro"/>
</dbReference>
<dbReference type="STRING" id="1802555.A2755_00150"/>
<dbReference type="InterPro" id="IPR001650">
    <property type="entry name" value="Helicase_C-like"/>
</dbReference>
<dbReference type="GO" id="GO:0003677">
    <property type="term" value="F:DNA binding"/>
    <property type="evidence" value="ECO:0007669"/>
    <property type="project" value="InterPro"/>
</dbReference>
<reference evidence="3 4" key="1">
    <citation type="journal article" date="2016" name="Nat. Commun.">
        <title>Thousands of microbial genomes shed light on interconnected biogeochemical processes in an aquifer system.</title>
        <authorList>
            <person name="Anantharaman K."/>
            <person name="Brown C.T."/>
            <person name="Hug L.A."/>
            <person name="Sharon I."/>
            <person name="Castelle C.J."/>
            <person name="Probst A.J."/>
            <person name="Thomas B.C."/>
            <person name="Singh A."/>
            <person name="Wilkins M.J."/>
            <person name="Karaoz U."/>
            <person name="Brodie E.L."/>
            <person name="Williams K.H."/>
            <person name="Hubbard S.S."/>
            <person name="Banfield J.F."/>
        </authorList>
    </citation>
    <scope>NUCLEOTIDE SEQUENCE [LARGE SCALE GENOMIC DNA]</scope>
</reference>
<dbReference type="Pfam" id="PF04851">
    <property type="entry name" value="ResIII"/>
    <property type="match status" value="1"/>
</dbReference>
<dbReference type="PANTHER" id="PTHR47396:SF1">
    <property type="entry name" value="ATP-DEPENDENT HELICASE IRC3-RELATED"/>
    <property type="match status" value="1"/>
</dbReference>
<accession>A0A1F8DUM3</accession>
<keyword evidence="3" id="KW-0378">Hydrolase</keyword>
<dbReference type="PROSITE" id="PS51192">
    <property type="entry name" value="HELICASE_ATP_BIND_1"/>
    <property type="match status" value="1"/>
</dbReference>
<keyword evidence="3" id="KW-0547">Nucleotide-binding</keyword>
<protein>
    <submittedName>
        <fullName evidence="3">DEAD/DEAH box helicase</fullName>
    </submittedName>
</protein>
<keyword evidence="3" id="KW-0347">Helicase</keyword>
<evidence type="ECO:0000313" key="3">
    <source>
        <dbReference type="EMBL" id="OGM91508.1"/>
    </source>
</evidence>
<dbReference type="EMBL" id="MGIP01000010">
    <property type="protein sequence ID" value="OGM91508.1"/>
    <property type="molecule type" value="Genomic_DNA"/>
</dbReference>
<organism evidence="3 4">
    <name type="scientific">Candidatus Wolfebacteria bacterium RIFCSPHIGHO2_01_FULL_48_22</name>
    <dbReference type="NCBI Taxonomy" id="1802555"/>
    <lineage>
        <taxon>Bacteria</taxon>
        <taxon>Candidatus Wolfeibacteriota</taxon>
    </lineage>
</organism>
<dbReference type="InterPro" id="IPR027417">
    <property type="entry name" value="P-loop_NTPase"/>
</dbReference>
<keyword evidence="3" id="KW-0067">ATP-binding</keyword>
<name>A0A1F8DUM3_9BACT</name>
<feature type="region of interest" description="Disordered" evidence="1">
    <location>
        <begin position="1"/>
        <end position="20"/>
    </location>
</feature>
<dbReference type="SMART" id="SM00487">
    <property type="entry name" value="DEXDc"/>
    <property type="match status" value="1"/>
</dbReference>
<dbReference type="GO" id="GO:0004386">
    <property type="term" value="F:helicase activity"/>
    <property type="evidence" value="ECO:0007669"/>
    <property type="project" value="UniProtKB-KW"/>
</dbReference>
<dbReference type="Pfam" id="PF00271">
    <property type="entry name" value="Helicase_C"/>
    <property type="match status" value="1"/>
</dbReference>
<dbReference type="Proteomes" id="UP000177029">
    <property type="component" value="Unassembled WGS sequence"/>
</dbReference>
<evidence type="ECO:0000313" key="4">
    <source>
        <dbReference type="Proteomes" id="UP000177029"/>
    </source>
</evidence>
<gene>
    <name evidence="3" type="ORF">A2755_00150</name>
</gene>
<dbReference type="PANTHER" id="PTHR47396">
    <property type="entry name" value="TYPE I RESTRICTION ENZYME ECOKI R PROTEIN"/>
    <property type="match status" value="1"/>
</dbReference>
<evidence type="ECO:0000256" key="1">
    <source>
        <dbReference type="SAM" id="MobiDB-lite"/>
    </source>
</evidence>
<proteinExistence type="predicted"/>
<dbReference type="CDD" id="cd18785">
    <property type="entry name" value="SF2_C"/>
    <property type="match status" value="1"/>
</dbReference>
<feature type="domain" description="Helicase ATP-binding" evidence="2">
    <location>
        <begin position="34"/>
        <end position="204"/>
    </location>
</feature>
<dbReference type="InterPro" id="IPR006935">
    <property type="entry name" value="Helicase/UvrB_N"/>
</dbReference>
<dbReference type="GO" id="GO:0005829">
    <property type="term" value="C:cytosol"/>
    <property type="evidence" value="ECO:0007669"/>
    <property type="project" value="TreeGrafter"/>
</dbReference>
<dbReference type="Gene3D" id="3.40.50.300">
    <property type="entry name" value="P-loop containing nucleotide triphosphate hydrolases"/>
    <property type="match status" value="2"/>
</dbReference>
<dbReference type="SUPFAM" id="SSF52540">
    <property type="entry name" value="P-loop containing nucleoside triphosphate hydrolases"/>
    <property type="match status" value="1"/>
</dbReference>
<sequence>MPENPFQTRQPAVGGNDKVRTPQREAYAELARFAGSGEAVREVGIILPVGCGKSGCIALAPFAFKAKRALVVAPGLTIAEQLSKDFDPAHEGMFYLQSGALSDGPYPEPAEIRGLTTNLDDLTEAHVVITNIQQLRGADNRWLQEMPEDFFDLILFDEGHHNVAESWELLKAKFPNARIVNFSATPLRADGQLMAGRIIYSYPVFRAIQEGYVKRLKAVVLNPRSLRYVRREDGVEVNVSLDEVRRLGEEDADFRRSIVTSEETLNTIVDASIRELNKLRKATGENRLKIIASALNYEHCRQIVAAYETRGLRTDFVHSREDAAANKRVLKKLENHELDVIVQVRKLGEGFDHRYLAVAAVFSVFSNLSPFVQFVGRIMRVIEQNAPGHLLNQGVVVFHAGANVARRWGDFQNYSGADQEYFDRLLPLDELEFDSAEELEVEPEPGGVQIENPVEVRSQSGVQIEEIPLIKDDVEALVALKLLKDRGYTSDEVKDAFEELKPVSVTKVRQRQARRQALDTRIKTEAGKVLGERKLNPGGRDLDRKRLGRTNYVTLVTAIHRHVNEAVGRPGGKRHEFNKEELDKIEKEFPVLVERAIEEALNGRD</sequence>
<dbReference type="AlphaFoldDB" id="A0A1F8DUM3"/>
<evidence type="ECO:0000259" key="2">
    <source>
        <dbReference type="PROSITE" id="PS51192"/>
    </source>
</evidence>